<feature type="region of interest" description="Disordered" evidence="7">
    <location>
        <begin position="191"/>
        <end position="216"/>
    </location>
</feature>
<dbReference type="InterPro" id="IPR033961">
    <property type="entry name" value="Exo84"/>
</dbReference>
<evidence type="ECO:0000256" key="7">
    <source>
        <dbReference type="SAM" id="MobiDB-lite"/>
    </source>
</evidence>
<dbReference type="GO" id="GO:0008104">
    <property type="term" value="P:intracellular protein localization"/>
    <property type="evidence" value="ECO:0007669"/>
    <property type="project" value="TreeGrafter"/>
</dbReference>
<feature type="domain" description="PH" evidence="8">
    <location>
        <begin position="70"/>
        <end position="172"/>
    </location>
</feature>
<keyword evidence="6" id="KW-0268">Exocytosis</keyword>
<comment type="subcellular location">
    <subcellularLocation>
        <location evidence="2">Cell projection</location>
        <location evidence="2">Growth cone</location>
    </subcellularLocation>
</comment>
<protein>
    <recommendedName>
        <fullName evidence="4">Exocyst complex component 8</fullName>
    </recommendedName>
</protein>
<reference evidence="9" key="1">
    <citation type="submission" date="2016-06" db="UniProtKB">
        <authorList>
            <consortium name="WormBaseParasite"/>
        </authorList>
    </citation>
    <scope>IDENTIFICATION</scope>
</reference>
<dbReference type="GO" id="GO:0000145">
    <property type="term" value="C:exocyst"/>
    <property type="evidence" value="ECO:0007669"/>
    <property type="project" value="InterPro"/>
</dbReference>
<dbReference type="CDD" id="cd01226">
    <property type="entry name" value="PH_RalBD_exo84"/>
    <property type="match status" value="1"/>
</dbReference>
<comment type="function">
    <text evidence="1">Component of the exocyst complex involved in the docking of exocytic vesicles with fusion sites on the plasma membrane.</text>
</comment>
<evidence type="ECO:0000256" key="5">
    <source>
        <dbReference type="ARBA" id="ARBA00022448"/>
    </source>
</evidence>
<organism evidence="9">
    <name type="scientific">Gongylonema pulchrum</name>
    <dbReference type="NCBI Taxonomy" id="637853"/>
    <lineage>
        <taxon>Eukaryota</taxon>
        <taxon>Metazoa</taxon>
        <taxon>Ecdysozoa</taxon>
        <taxon>Nematoda</taxon>
        <taxon>Chromadorea</taxon>
        <taxon>Rhabditida</taxon>
        <taxon>Spirurina</taxon>
        <taxon>Spiruromorpha</taxon>
        <taxon>Spiruroidea</taxon>
        <taxon>Gongylonematidae</taxon>
        <taxon>Gongylonema</taxon>
    </lineage>
</organism>
<dbReference type="InterPro" id="IPR001849">
    <property type="entry name" value="PH_domain"/>
</dbReference>
<dbReference type="InterPro" id="IPR016159">
    <property type="entry name" value="Cullin_repeat-like_dom_sf"/>
</dbReference>
<dbReference type="GO" id="GO:0030426">
    <property type="term" value="C:growth cone"/>
    <property type="evidence" value="ECO:0007669"/>
    <property type="project" value="UniProtKB-SubCell"/>
</dbReference>
<name>A0A183D283_9BILA</name>
<evidence type="ECO:0000313" key="9">
    <source>
        <dbReference type="WBParaSite" id="GPUH_0000282901-mRNA-1"/>
    </source>
</evidence>
<dbReference type="Gene3D" id="2.30.29.30">
    <property type="entry name" value="Pleckstrin-homology domain (PH domain)/Phosphotyrosine-binding domain (PTB)"/>
    <property type="match status" value="1"/>
</dbReference>
<dbReference type="AlphaFoldDB" id="A0A183D283"/>
<dbReference type="InterPro" id="IPR011993">
    <property type="entry name" value="PH-like_dom_sf"/>
</dbReference>
<sequence>LEREIYELSSLLSDQRALIENLMQMSGEDRTSVGTSSLHNSSFSTNPINVLMQKMGGIAGVLNNLPNSDRVIMHGEVIQLDNDSMRPQHTVMLILLSDRLLIGHPSSGKYRFQLDSTHSLNNLAAVNIKDREGGETASSMFKLLIFPGQRIFVAESARKKKEWLDCIETAKRELLREGSLVRQATIRGKRRQDLSAKTEPANQLTSISESSKSPDESAWLSELPAELDDCIAHRDMDQAVELILEWKSCTTREAAIDTQLALREAQIVQLLSEEVNFDFFCKCFFFVNKSVQHFVQAP</sequence>
<evidence type="ECO:0000259" key="8">
    <source>
        <dbReference type="PROSITE" id="PS50003"/>
    </source>
</evidence>
<dbReference type="WBParaSite" id="GPUH_0000282901-mRNA-1">
    <property type="protein sequence ID" value="GPUH_0000282901-mRNA-1"/>
    <property type="gene ID" value="GPUH_0000282901"/>
</dbReference>
<dbReference type="SMART" id="SM00233">
    <property type="entry name" value="PH"/>
    <property type="match status" value="1"/>
</dbReference>
<comment type="similarity">
    <text evidence="3">Belongs to the EXO84 family.</text>
</comment>
<dbReference type="SUPFAM" id="SSF50729">
    <property type="entry name" value="PH domain-like"/>
    <property type="match status" value="1"/>
</dbReference>
<dbReference type="GO" id="GO:0006893">
    <property type="term" value="P:Golgi to plasma membrane transport"/>
    <property type="evidence" value="ECO:0007669"/>
    <property type="project" value="TreeGrafter"/>
</dbReference>
<dbReference type="GO" id="GO:0006887">
    <property type="term" value="P:exocytosis"/>
    <property type="evidence" value="ECO:0007669"/>
    <property type="project" value="UniProtKB-KW"/>
</dbReference>
<evidence type="ECO:0000256" key="2">
    <source>
        <dbReference type="ARBA" id="ARBA00004624"/>
    </source>
</evidence>
<dbReference type="SUPFAM" id="SSF74788">
    <property type="entry name" value="Cullin repeat-like"/>
    <property type="match status" value="1"/>
</dbReference>
<keyword evidence="5" id="KW-0813">Transport</keyword>
<evidence type="ECO:0000256" key="1">
    <source>
        <dbReference type="ARBA" id="ARBA00002660"/>
    </source>
</evidence>
<dbReference type="PROSITE" id="PS50003">
    <property type="entry name" value="PH_DOMAIN"/>
    <property type="match status" value="1"/>
</dbReference>
<evidence type="ECO:0000256" key="4">
    <source>
        <dbReference type="ARBA" id="ARBA00017509"/>
    </source>
</evidence>
<dbReference type="PANTHER" id="PTHR21426">
    <property type="entry name" value="EXOCYST COMPLEX COMPONENT 8"/>
    <property type="match status" value="1"/>
</dbReference>
<evidence type="ECO:0000256" key="3">
    <source>
        <dbReference type="ARBA" id="ARBA00007210"/>
    </source>
</evidence>
<accession>A0A183D283</accession>
<evidence type="ECO:0000256" key="6">
    <source>
        <dbReference type="ARBA" id="ARBA00022483"/>
    </source>
</evidence>
<proteinExistence type="inferred from homology"/>
<dbReference type="PANTHER" id="PTHR21426:SF12">
    <property type="entry name" value="EXOCYST COMPLEX COMPONENT 8"/>
    <property type="match status" value="1"/>
</dbReference>